<sequence>MNKRIVVGISGGIDSFYTAFLFKKLGFDVMCLYINLFDNHEAYSRARFLSDLLGVKFESFNAIKIFKEEVINRSLEMIISGFTPNPCALCNMKVKFRILERVRSKCNYDYFSTGHYVRSSFNGKLRIFRGIDDKKDQSYFLSLVPSIYLKNAMFVLGNYTKKCVTKIMQERYSFWKDIPSSQDLCFVKKGYKCLIQDKYGKKAGIFLYGNRVVANHWGSYFYTIGESRGLGHKEPVKLYVQDLDHEKNVVYLNTKEFCYKNSIIVDKLNLYNELPDRCLIQVRYQAKPVVCNVKLKDKKLYVNFQEKVFAPTKGQIASFYSLDNQELLGGGIIIGVD</sequence>
<dbReference type="Pfam" id="PF03054">
    <property type="entry name" value="tRNA_Me_trans"/>
    <property type="match status" value="1"/>
</dbReference>
<evidence type="ECO:0000313" key="3">
    <source>
        <dbReference type="EMBL" id="HHI65311.1"/>
    </source>
</evidence>
<dbReference type="PANTHER" id="PTHR11933">
    <property type="entry name" value="TRNA 5-METHYLAMINOMETHYL-2-THIOURIDYLATE -METHYLTRANSFERASE"/>
    <property type="match status" value="1"/>
</dbReference>
<dbReference type="Gene3D" id="2.30.30.280">
    <property type="entry name" value="Adenine nucleotide alpha hydrolases-like domains"/>
    <property type="match status" value="1"/>
</dbReference>
<dbReference type="InterPro" id="IPR046884">
    <property type="entry name" value="MnmA-like_central"/>
</dbReference>
<evidence type="ECO:0000259" key="1">
    <source>
        <dbReference type="Pfam" id="PF20258"/>
    </source>
</evidence>
<organism evidence="3">
    <name type="scientific">Thermodesulfobium narugense</name>
    <dbReference type="NCBI Taxonomy" id="184064"/>
    <lineage>
        <taxon>Bacteria</taxon>
        <taxon>Pseudomonadati</taxon>
        <taxon>Thermodesulfobiota</taxon>
        <taxon>Thermodesulfobiia</taxon>
        <taxon>Thermodesulfobiales</taxon>
        <taxon>Thermodesulfobiaceae</taxon>
        <taxon>Thermodesulfobium</taxon>
    </lineage>
</organism>
<dbReference type="GO" id="GO:0016783">
    <property type="term" value="F:sulfurtransferase activity"/>
    <property type="evidence" value="ECO:0007669"/>
    <property type="project" value="InterPro"/>
</dbReference>
<dbReference type="SUPFAM" id="SSF52402">
    <property type="entry name" value="Adenine nucleotide alpha hydrolases-like"/>
    <property type="match status" value="1"/>
</dbReference>
<dbReference type="Gene3D" id="2.40.30.10">
    <property type="entry name" value="Translation factors"/>
    <property type="match status" value="1"/>
</dbReference>
<proteinExistence type="predicted"/>
<dbReference type="Gene3D" id="3.40.50.620">
    <property type="entry name" value="HUPs"/>
    <property type="match status" value="1"/>
</dbReference>
<protein>
    <submittedName>
        <fullName evidence="3">Uncharacterized protein</fullName>
    </submittedName>
</protein>
<dbReference type="InterPro" id="IPR014729">
    <property type="entry name" value="Rossmann-like_a/b/a_fold"/>
</dbReference>
<evidence type="ECO:0000259" key="2">
    <source>
        <dbReference type="Pfam" id="PF20259"/>
    </source>
</evidence>
<reference evidence="3" key="1">
    <citation type="journal article" date="2020" name="mSystems">
        <title>Genome- and Community-Level Interaction Insights into Carbon Utilization and Element Cycling Functions of Hydrothermarchaeota in Hydrothermal Sediment.</title>
        <authorList>
            <person name="Zhou Z."/>
            <person name="Liu Y."/>
            <person name="Xu W."/>
            <person name="Pan J."/>
            <person name="Luo Z.H."/>
            <person name="Li M."/>
        </authorList>
    </citation>
    <scope>NUCLEOTIDE SEQUENCE [LARGE SCALE GENOMIC DNA]</scope>
    <source>
        <strain evidence="3">SpSt-1019</strain>
    </source>
</reference>
<accession>A0A7C5PG84</accession>
<dbReference type="Pfam" id="PF20259">
    <property type="entry name" value="tRNA_Me_trans_M"/>
    <property type="match status" value="1"/>
</dbReference>
<dbReference type="Pfam" id="PF20258">
    <property type="entry name" value="tRNA_Me_trans_C"/>
    <property type="match status" value="1"/>
</dbReference>
<dbReference type="InterPro" id="IPR023382">
    <property type="entry name" value="MnmA-like_central_sf"/>
</dbReference>
<dbReference type="AlphaFoldDB" id="A0A7C5PG84"/>
<name>A0A7C5PG84_9BACT</name>
<comment type="caution">
    <text evidence="3">The sequence shown here is derived from an EMBL/GenBank/DDBJ whole genome shotgun (WGS) entry which is preliminary data.</text>
</comment>
<feature type="domain" description="tRNA-specific 2-thiouridylase MnmA-like central" evidence="2">
    <location>
        <begin position="195"/>
        <end position="252"/>
    </location>
</feature>
<dbReference type="PANTHER" id="PTHR11933:SF5">
    <property type="entry name" value="MITOCHONDRIAL TRNA-SPECIFIC 2-THIOURIDYLASE 1"/>
    <property type="match status" value="1"/>
</dbReference>
<dbReference type="InterPro" id="IPR046885">
    <property type="entry name" value="MnmA-like_C"/>
</dbReference>
<feature type="domain" description="tRNA-specific 2-thiouridylase MnmA-like C-terminal" evidence="1">
    <location>
        <begin position="262"/>
        <end position="333"/>
    </location>
</feature>
<dbReference type="EMBL" id="DRUY01000069">
    <property type="protein sequence ID" value="HHI65311.1"/>
    <property type="molecule type" value="Genomic_DNA"/>
</dbReference>
<dbReference type="GO" id="GO:0002143">
    <property type="term" value="P:tRNA wobble position uridine thiolation"/>
    <property type="evidence" value="ECO:0007669"/>
    <property type="project" value="TreeGrafter"/>
</dbReference>
<gene>
    <name evidence="3" type="ORF">ENL70_02015</name>
</gene>